<feature type="chain" id="PRO_5019454771" evidence="6">
    <location>
        <begin position="19"/>
        <end position="1068"/>
    </location>
</feature>
<dbReference type="PROSITE" id="PS50088">
    <property type="entry name" value="ANK_REPEAT"/>
    <property type="match status" value="3"/>
</dbReference>
<feature type="transmembrane region" description="Helical" evidence="5">
    <location>
        <begin position="258"/>
        <end position="281"/>
    </location>
</feature>
<name>A0A428SI00_9HYPO</name>
<comment type="caution">
    <text evidence="7">The sequence shown here is derived from an EMBL/GenBank/DDBJ whole genome shotgun (WGS) entry which is preliminary data.</text>
</comment>
<gene>
    <name evidence="7" type="ORF">CDV31_015903</name>
</gene>
<organism evidence="7 8">
    <name type="scientific">Fusarium ambrosium</name>
    <dbReference type="NCBI Taxonomy" id="131363"/>
    <lineage>
        <taxon>Eukaryota</taxon>
        <taxon>Fungi</taxon>
        <taxon>Dikarya</taxon>
        <taxon>Ascomycota</taxon>
        <taxon>Pezizomycotina</taxon>
        <taxon>Sordariomycetes</taxon>
        <taxon>Hypocreomycetidae</taxon>
        <taxon>Hypocreales</taxon>
        <taxon>Nectriaceae</taxon>
        <taxon>Fusarium</taxon>
        <taxon>Fusarium solani species complex</taxon>
    </lineage>
</organism>
<keyword evidence="1" id="KW-0677">Repeat</keyword>
<feature type="signal peptide" evidence="6">
    <location>
        <begin position="1"/>
        <end position="18"/>
    </location>
</feature>
<keyword evidence="8" id="KW-1185">Reference proteome</keyword>
<dbReference type="Proteomes" id="UP000288429">
    <property type="component" value="Unassembled WGS sequence"/>
</dbReference>
<evidence type="ECO:0000256" key="3">
    <source>
        <dbReference type="PROSITE-ProRule" id="PRU00023"/>
    </source>
</evidence>
<feature type="repeat" description="ANK" evidence="3">
    <location>
        <begin position="953"/>
        <end position="985"/>
    </location>
</feature>
<accession>A0A428SI00</accession>
<evidence type="ECO:0000256" key="4">
    <source>
        <dbReference type="SAM" id="MobiDB-lite"/>
    </source>
</evidence>
<keyword evidence="5" id="KW-1133">Transmembrane helix</keyword>
<dbReference type="PANTHER" id="PTHR24171">
    <property type="entry name" value="ANKYRIN REPEAT DOMAIN-CONTAINING PROTEIN 39-RELATED"/>
    <property type="match status" value="1"/>
</dbReference>
<feature type="region of interest" description="Disordered" evidence="4">
    <location>
        <begin position="1027"/>
        <end position="1068"/>
    </location>
</feature>
<dbReference type="SMART" id="SM00248">
    <property type="entry name" value="ANK"/>
    <property type="match status" value="3"/>
</dbReference>
<dbReference type="InterPro" id="IPR002110">
    <property type="entry name" value="Ankyrin_rpt"/>
</dbReference>
<dbReference type="SUPFAM" id="SSF48403">
    <property type="entry name" value="Ankyrin repeat"/>
    <property type="match status" value="1"/>
</dbReference>
<dbReference type="InterPro" id="IPR036770">
    <property type="entry name" value="Ankyrin_rpt-contain_sf"/>
</dbReference>
<dbReference type="EMBL" id="NIZV01000452">
    <property type="protein sequence ID" value="RSL89367.1"/>
    <property type="molecule type" value="Genomic_DNA"/>
</dbReference>
<reference evidence="7 8" key="1">
    <citation type="submission" date="2017-06" db="EMBL/GenBank/DDBJ databases">
        <title>Cmopartive genomic analysis of Ambrosia Fusariam Clade fungi.</title>
        <authorList>
            <person name="Stajich J.E."/>
            <person name="Carrillo J."/>
            <person name="Kijimoto T."/>
            <person name="Eskalen A."/>
            <person name="O'Donnell K."/>
            <person name="Kasson M."/>
        </authorList>
    </citation>
    <scope>NUCLEOTIDE SEQUENCE [LARGE SCALE GENOMIC DNA]</scope>
    <source>
        <strain evidence="7 8">NRRL 20438</strain>
    </source>
</reference>
<feature type="compositionally biased region" description="Basic and acidic residues" evidence="4">
    <location>
        <begin position="1047"/>
        <end position="1056"/>
    </location>
</feature>
<evidence type="ECO:0000313" key="8">
    <source>
        <dbReference type="Proteomes" id="UP000288429"/>
    </source>
</evidence>
<evidence type="ECO:0000256" key="2">
    <source>
        <dbReference type="ARBA" id="ARBA00023043"/>
    </source>
</evidence>
<keyword evidence="5" id="KW-0812">Transmembrane</keyword>
<keyword evidence="5" id="KW-0472">Membrane</keyword>
<evidence type="ECO:0000313" key="7">
    <source>
        <dbReference type="EMBL" id="RSL89367.1"/>
    </source>
</evidence>
<evidence type="ECO:0000256" key="5">
    <source>
        <dbReference type="SAM" id="Phobius"/>
    </source>
</evidence>
<feature type="compositionally biased region" description="Polar residues" evidence="4">
    <location>
        <begin position="1035"/>
        <end position="1045"/>
    </location>
</feature>
<feature type="transmembrane region" description="Helical" evidence="5">
    <location>
        <begin position="58"/>
        <end position="79"/>
    </location>
</feature>
<protein>
    <submittedName>
        <fullName evidence="7">Uncharacterized protein</fullName>
    </submittedName>
</protein>
<dbReference type="PANTHER" id="PTHR24171:SF9">
    <property type="entry name" value="ANKYRIN REPEAT DOMAIN-CONTAINING PROTEIN 39"/>
    <property type="match status" value="1"/>
</dbReference>
<evidence type="ECO:0000256" key="1">
    <source>
        <dbReference type="ARBA" id="ARBA00022737"/>
    </source>
</evidence>
<feature type="transmembrane region" description="Helical" evidence="5">
    <location>
        <begin position="369"/>
        <end position="386"/>
    </location>
</feature>
<sequence length="1068" mass="118316">MSLSLAFLLLSGITHVAANSGEDFANNLGSDLAPLLALFGERVTMQFMSQSMGWADNVILSMAPLGIITIIVSAIRVGGPSWLKALVGRARENIAVAEADLMSSTSNEVCELWNGHHVVRCMGSAPISEFICLMPESVHRKNIRVISLDEALDKGYIKKIRKSFIERWRQIHPFVNKHDHTKLERGEPKYSLSEAIIIHNQRDAAPNISLNCHGQICRGELYLVAMFATLLQAAVLGYSGYVNCHMESRKDEDVIEKYAFPCTVLGTLVLVIGLLICAHVVETSTEEERYCPMRGTEARLVWLQQPKTVSDQVFDSYAISPRQARSIITISSRKEKAKLGQVANSASSQDSDSPTDRDQRLSMALGSKTFIGTTLGLTGFIFQFVGLRGMHWSVSVAQLGAIVIMVAMRALVRRGLAKPPVDRLLDPGFELDWFSLTQVDGGKSWLKPSKPGAAEGKVSGDWRVMTAGSPDIYSPLRREIQDPWLEETRPRSKAHQAMIIRKELGQCVTWPSVTSVEAVALARSIEITISALLRHSRTDTWSWSLGTDYVDEDGGSEVHFSLRPGDPGSLESLTKELEATLSLWLFSVNGIVGCGSRASGPFAALHGKTLYRSSPLHKLDFGSHGEEATTIPGAEDSPRTYLAAEWSVPLMQLYAQEMFAAFMWSMAKTMPSCIPGFPDFLNAEESKGTGWKSFKFHHEDLSRMVQDISNTGLGSLDQIYLCVIPPLSAEHKLPETTKVIDLALKQAKPAMEKQDWMRASRPFLWLFETARTFPKDSAVSVRTIAAILEYARMVADAIDLKKSTNVPDESDDGSETEDGLVKAKMTIKDKITQWLGPSDDPETWPILSCLRTLYEEQGREWRWDTIPEFETAAPETSMEYPQAFGLSELHRLYQKPSGNFSKEIRAALKQGQSIDQQDVFRWTPLHYCAAKGNAEACKRLLRYEADVNAQDLVGWTPLHLAATNGYGDVVEVLVKKGAQEDARNWRGETPVHLAAERGHRAVAGYLATKEAKVDDKEFLYQSEAPLTPMSRHQDSGSLPFNGQIKTTKRDVLDKCRGSGGGGEDTSRE</sequence>
<feature type="repeat" description="ANK" evidence="3">
    <location>
        <begin position="986"/>
        <end position="1018"/>
    </location>
</feature>
<feature type="region of interest" description="Disordered" evidence="4">
    <location>
        <begin position="339"/>
        <end position="359"/>
    </location>
</feature>
<feature type="repeat" description="ANK" evidence="3">
    <location>
        <begin position="920"/>
        <end position="952"/>
    </location>
</feature>
<feature type="transmembrane region" description="Helical" evidence="5">
    <location>
        <begin position="221"/>
        <end position="238"/>
    </location>
</feature>
<keyword evidence="6" id="KW-0732">Signal</keyword>
<dbReference type="Pfam" id="PF12796">
    <property type="entry name" value="Ank_2"/>
    <property type="match status" value="1"/>
</dbReference>
<feature type="compositionally biased region" description="Gly residues" evidence="4">
    <location>
        <begin position="1057"/>
        <end position="1068"/>
    </location>
</feature>
<feature type="compositionally biased region" description="Polar residues" evidence="4">
    <location>
        <begin position="342"/>
        <end position="352"/>
    </location>
</feature>
<dbReference type="AlphaFoldDB" id="A0A428SI00"/>
<dbReference type="PROSITE" id="PS50297">
    <property type="entry name" value="ANK_REP_REGION"/>
    <property type="match status" value="3"/>
</dbReference>
<proteinExistence type="predicted"/>
<keyword evidence="2 3" id="KW-0040">ANK repeat</keyword>
<evidence type="ECO:0000256" key="6">
    <source>
        <dbReference type="SAM" id="SignalP"/>
    </source>
</evidence>
<dbReference type="Gene3D" id="1.25.40.20">
    <property type="entry name" value="Ankyrin repeat-containing domain"/>
    <property type="match status" value="2"/>
</dbReference>